<reference evidence="3" key="1">
    <citation type="journal article" date="2013" name="Science">
        <title>The Amborella genome and the evolution of flowering plants.</title>
        <authorList>
            <consortium name="Amborella Genome Project"/>
        </authorList>
    </citation>
    <scope>NUCLEOTIDE SEQUENCE [LARGE SCALE GENOMIC DNA]</scope>
</reference>
<dbReference type="InterPro" id="IPR021924">
    <property type="entry name" value="DUF3537"/>
</dbReference>
<feature type="transmembrane region" description="Helical" evidence="1">
    <location>
        <begin position="198"/>
        <end position="216"/>
    </location>
</feature>
<dbReference type="eggNOG" id="ENOG502QS17">
    <property type="taxonomic scope" value="Eukaryota"/>
</dbReference>
<evidence type="ECO:0000313" key="2">
    <source>
        <dbReference type="EMBL" id="ERM96927.1"/>
    </source>
</evidence>
<keyword evidence="1" id="KW-0472">Membrane</keyword>
<gene>
    <name evidence="2" type="ORF">AMTR_s00074p00134940</name>
</gene>
<feature type="transmembrane region" description="Helical" evidence="1">
    <location>
        <begin position="292"/>
        <end position="312"/>
    </location>
</feature>
<feature type="transmembrane region" description="Helical" evidence="1">
    <location>
        <begin position="150"/>
        <end position="171"/>
    </location>
</feature>
<sequence>MACRTGEGEEREEEECLFPRERKKAFLRCGSHADDELKSFRRCVGWLCVDQSNPWRTFVSWCVFLLMVVVIPTASPFILSCSHCEPSHRRTHDTAVQLSLSAVAAASFLSLSKFLRKYGLRRFLFLDNLCFDSEKVRLSYTTQLNSSFKLLSCFVLPCFVAEAVYKIWWYAYGLAKVPFIGNVYVGDGIACIVELASWMYRMSIFFMVCVLLRLICHLQILRLQDFGKVFQGESDVGEILREHLRVRKQLRVISHRFRAFILLSLLLVTASQFASLLITTKSHSTLTIFRDGDLAICSVVLMTGLLMCLHSAAKITHKAQSIVSLAAKWHICATCDSLESMESETTPTAQRIFPATPNGEHTFSLLDNDDDDDIDDSDENDDLVLTAYAQTASFQRREALVKYFEHNRAGISVFGFMLDRASLQVE</sequence>
<keyword evidence="3" id="KW-1185">Reference proteome</keyword>
<feature type="transmembrane region" description="Helical" evidence="1">
    <location>
        <begin position="98"/>
        <end position="115"/>
    </location>
</feature>
<evidence type="ECO:0000313" key="3">
    <source>
        <dbReference type="Proteomes" id="UP000017836"/>
    </source>
</evidence>
<dbReference type="HOGENOM" id="CLU_051432_0_0_1"/>
<dbReference type="EMBL" id="KI396637">
    <property type="protein sequence ID" value="ERM96927.1"/>
    <property type="molecule type" value="Genomic_DNA"/>
</dbReference>
<proteinExistence type="predicted"/>
<organism evidence="2 3">
    <name type="scientific">Amborella trichopoda</name>
    <dbReference type="NCBI Taxonomy" id="13333"/>
    <lineage>
        <taxon>Eukaryota</taxon>
        <taxon>Viridiplantae</taxon>
        <taxon>Streptophyta</taxon>
        <taxon>Embryophyta</taxon>
        <taxon>Tracheophyta</taxon>
        <taxon>Spermatophyta</taxon>
        <taxon>Magnoliopsida</taxon>
        <taxon>Amborellales</taxon>
        <taxon>Amborellaceae</taxon>
        <taxon>Amborella</taxon>
    </lineage>
</organism>
<dbReference type="PANTHER" id="PTHR31963">
    <property type="entry name" value="RAS GUANINE NUCLEOTIDE EXCHANGE FACTOR K"/>
    <property type="match status" value="1"/>
</dbReference>
<dbReference type="OMA" id="IVELASW"/>
<dbReference type="Gramene" id="ERM96927">
    <property type="protein sequence ID" value="ERM96927"/>
    <property type="gene ID" value="AMTR_s00074p00134940"/>
</dbReference>
<keyword evidence="1" id="KW-0812">Transmembrane</keyword>
<accession>W1NM29</accession>
<feature type="transmembrane region" description="Helical" evidence="1">
    <location>
        <begin position="58"/>
        <end position="78"/>
    </location>
</feature>
<keyword evidence="1" id="KW-1133">Transmembrane helix</keyword>
<dbReference type="PANTHER" id="PTHR31963:SF16">
    <property type="entry name" value="OS06G0635200 PROTEIN"/>
    <property type="match status" value="1"/>
</dbReference>
<evidence type="ECO:0000256" key="1">
    <source>
        <dbReference type="SAM" id="Phobius"/>
    </source>
</evidence>
<name>W1NM29_AMBTC</name>
<dbReference type="Pfam" id="PF12056">
    <property type="entry name" value="DUF3537"/>
    <property type="match status" value="1"/>
</dbReference>
<dbReference type="Proteomes" id="UP000017836">
    <property type="component" value="Unassembled WGS sequence"/>
</dbReference>
<dbReference type="AlphaFoldDB" id="W1NM29"/>
<feature type="transmembrane region" description="Helical" evidence="1">
    <location>
        <begin position="257"/>
        <end position="280"/>
    </location>
</feature>
<protein>
    <submittedName>
        <fullName evidence="2">Uncharacterized protein</fullName>
    </submittedName>
</protein>